<evidence type="ECO:0000313" key="3">
    <source>
        <dbReference type="Proteomes" id="UP000192257"/>
    </source>
</evidence>
<dbReference type="AlphaFoldDB" id="A0A1X0NIL7"/>
<feature type="compositionally biased region" description="Polar residues" evidence="1">
    <location>
        <begin position="160"/>
        <end position="193"/>
    </location>
</feature>
<sequence>MSLSEWLEERKRKTKEDEDKRKELEKQMEEEKLKKENDAKLLQQKESVKGEQHKETDGIIQEENDSRPAGFPGVLREKELEVQQQEREDSSVVSTVVQKDTNRPTMPETLPTESDAARRESSSTATGTKATAVTTTVAQSPELVDSKQTETQNESETDTDNSTVNPGNATQQSSPAAVSTAPSDGNPSNQTIAERSVTAADSEETNSTTPPSSESTTTEASTTTPSPVPVPNAVINTIPPNMLTKANVDSSISPVWMRTVAPLLIVVTLACILVC</sequence>
<reference evidence="2 3" key="1">
    <citation type="submission" date="2017-03" db="EMBL/GenBank/DDBJ databases">
        <title>An alternative strategy for trypanosome survival in the mammalian bloodstream revealed through genome and transcriptome analysis of the ubiquitous bovine parasite Trypanosoma (Megatrypanum) theileri.</title>
        <authorList>
            <person name="Kelly S."/>
            <person name="Ivens A."/>
            <person name="Mott A."/>
            <person name="O'Neill E."/>
            <person name="Emms D."/>
            <person name="Macleod O."/>
            <person name="Voorheis P."/>
            <person name="Matthews J."/>
            <person name="Matthews K."/>
            <person name="Carrington M."/>
        </authorList>
    </citation>
    <scope>NUCLEOTIDE SEQUENCE [LARGE SCALE GENOMIC DNA]</scope>
    <source>
        <strain evidence="2">Edinburgh</strain>
    </source>
</reference>
<evidence type="ECO:0000256" key="1">
    <source>
        <dbReference type="SAM" id="MobiDB-lite"/>
    </source>
</evidence>
<dbReference type="RefSeq" id="XP_028878016.1">
    <property type="nucleotide sequence ID" value="XM_029030719.1"/>
</dbReference>
<feature type="compositionally biased region" description="Low complexity" evidence="1">
    <location>
        <begin position="205"/>
        <end position="225"/>
    </location>
</feature>
<dbReference type="GeneID" id="39990499"/>
<keyword evidence="3" id="KW-1185">Reference proteome</keyword>
<dbReference type="VEuPathDB" id="TriTrypDB:TM35_000531340"/>
<proteinExistence type="predicted"/>
<organism evidence="2 3">
    <name type="scientific">Trypanosoma theileri</name>
    <dbReference type="NCBI Taxonomy" id="67003"/>
    <lineage>
        <taxon>Eukaryota</taxon>
        <taxon>Discoba</taxon>
        <taxon>Euglenozoa</taxon>
        <taxon>Kinetoplastea</taxon>
        <taxon>Metakinetoplastina</taxon>
        <taxon>Trypanosomatida</taxon>
        <taxon>Trypanosomatidae</taxon>
        <taxon>Trypanosoma</taxon>
    </lineage>
</organism>
<protein>
    <submittedName>
        <fullName evidence="2">Uncharacterized protein</fullName>
    </submittedName>
</protein>
<feature type="region of interest" description="Disordered" evidence="1">
    <location>
        <begin position="1"/>
        <end position="232"/>
    </location>
</feature>
<feature type="compositionally biased region" description="Low complexity" evidence="1">
    <location>
        <begin position="122"/>
        <end position="140"/>
    </location>
</feature>
<name>A0A1X0NIL7_9TRYP</name>
<feature type="compositionally biased region" description="Basic and acidic residues" evidence="1">
    <location>
        <begin position="46"/>
        <end position="57"/>
    </location>
</feature>
<gene>
    <name evidence="2" type="ORF">TM35_000531340</name>
</gene>
<comment type="caution">
    <text evidence="2">The sequence shown here is derived from an EMBL/GenBank/DDBJ whole genome shotgun (WGS) entry which is preliminary data.</text>
</comment>
<dbReference type="Proteomes" id="UP000192257">
    <property type="component" value="Unassembled WGS sequence"/>
</dbReference>
<feature type="compositionally biased region" description="Basic and acidic residues" evidence="1">
    <location>
        <begin position="75"/>
        <end position="90"/>
    </location>
</feature>
<dbReference type="EMBL" id="NBCO01000053">
    <property type="protein sequence ID" value="ORC83950.1"/>
    <property type="molecule type" value="Genomic_DNA"/>
</dbReference>
<feature type="compositionally biased region" description="Basic and acidic residues" evidence="1">
    <location>
        <begin position="7"/>
        <end position="39"/>
    </location>
</feature>
<evidence type="ECO:0000313" key="2">
    <source>
        <dbReference type="EMBL" id="ORC83950.1"/>
    </source>
</evidence>
<accession>A0A1X0NIL7</accession>